<accession>A0A2A5JKM9</accession>
<dbReference type="Gene3D" id="3.40.50.2020">
    <property type="match status" value="1"/>
</dbReference>
<organism evidence="3 4">
    <name type="scientific">Pseudoalteromonas piscicida</name>
    <dbReference type="NCBI Taxonomy" id="43662"/>
    <lineage>
        <taxon>Bacteria</taxon>
        <taxon>Pseudomonadati</taxon>
        <taxon>Pseudomonadota</taxon>
        <taxon>Gammaproteobacteria</taxon>
        <taxon>Alteromonadales</taxon>
        <taxon>Pseudoalteromonadaceae</taxon>
        <taxon>Pseudoalteromonas</taxon>
    </lineage>
</organism>
<dbReference type="InterPro" id="IPR000836">
    <property type="entry name" value="PRTase_dom"/>
</dbReference>
<keyword evidence="4" id="KW-1185">Reference proteome</keyword>
<gene>
    <name evidence="3" type="ORF">CEX98_19995</name>
</gene>
<evidence type="ECO:0000259" key="2">
    <source>
        <dbReference type="Pfam" id="PF00156"/>
    </source>
</evidence>
<name>A0A2A5JKM9_PSEO7</name>
<evidence type="ECO:0000313" key="3">
    <source>
        <dbReference type="EMBL" id="PCK29957.1"/>
    </source>
</evidence>
<dbReference type="RefSeq" id="WP_099643766.1">
    <property type="nucleotide sequence ID" value="NZ_NKHF01000100.1"/>
</dbReference>
<dbReference type="EMBL" id="NKHF01000100">
    <property type="protein sequence ID" value="PCK29957.1"/>
    <property type="molecule type" value="Genomic_DNA"/>
</dbReference>
<comment type="caution">
    <text evidence="3">The sequence shown here is derived from an EMBL/GenBank/DDBJ whole genome shotgun (WGS) entry which is preliminary data.</text>
</comment>
<dbReference type="AlphaFoldDB" id="A0A2A5JKM9"/>
<comment type="similarity">
    <text evidence="1">Belongs to the ComF/GntX family.</text>
</comment>
<dbReference type="SUPFAM" id="SSF53271">
    <property type="entry name" value="PRTase-like"/>
    <property type="match status" value="1"/>
</dbReference>
<protein>
    <recommendedName>
        <fullName evidence="2">Phosphoribosyltransferase domain-containing protein</fullName>
    </recommendedName>
</protein>
<dbReference type="OrthoDB" id="9793412at2"/>
<dbReference type="Proteomes" id="UP000228621">
    <property type="component" value="Unassembled WGS sequence"/>
</dbReference>
<dbReference type="CDD" id="cd06223">
    <property type="entry name" value="PRTases_typeI"/>
    <property type="match status" value="1"/>
</dbReference>
<sequence>MIQLDRLKICNWIQPCVCCEQTTSLALLCDYCMPTCLDFAEQEINLLTYPNIQRMVNLAQCDGLSAVSWYRPPMSHWIQSVKFHHSRAHLCALNVLAHHLWRRFDRESAFPVDIICCLPLHQHRLIQRGYNQVEQIWRGLPLNPTILTRNRKTRAQSALSKAQRKLNLRNAFSAKPTVAGKNILLLEDVITTGATMDAAAKACKASGANAVWAMSIGLTPFDA</sequence>
<reference evidence="4" key="1">
    <citation type="journal article" date="2019" name="Genome Announc.">
        <title>Draft Genome Sequence of Pseudoalteromonas piscicida Strain 36Y ROTHPW, an Hypersaline Seawater Isolate from the South Coast of Sonora, Mexico.</title>
        <authorList>
            <person name="Sanchez-Diaz R."/>
            <person name="Molina-Garza Z.J."/>
            <person name="Cruz-Suarez L.E."/>
            <person name="Selvin J."/>
            <person name="Kiran G.S."/>
            <person name="Ibarra-Gamez J.C."/>
            <person name="Gomez-Gil B."/>
            <person name="Galaviz-Silva L."/>
        </authorList>
    </citation>
    <scope>NUCLEOTIDE SEQUENCE [LARGE SCALE GENOMIC DNA]</scope>
    <source>
        <strain evidence="4">36Y_RITHPW</strain>
    </source>
</reference>
<dbReference type="InterPro" id="IPR029057">
    <property type="entry name" value="PRTase-like"/>
</dbReference>
<dbReference type="Pfam" id="PF00156">
    <property type="entry name" value="Pribosyltran"/>
    <property type="match status" value="1"/>
</dbReference>
<dbReference type="InterPro" id="IPR051910">
    <property type="entry name" value="ComF/GntX_DNA_util-trans"/>
</dbReference>
<dbReference type="PANTHER" id="PTHR47505">
    <property type="entry name" value="DNA UTILIZATION PROTEIN YHGH"/>
    <property type="match status" value="1"/>
</dbReference>
<dbReference type="PANTHER" id="PTHR47505:SF1">
    <property type="entry name" value="DNA UTILIZATION PROTEIN YHGH"/>
    <property type="match status" value="1"/>
</dbReference>
<feature type="domain" description="Phosphoribosyltransferase" evidence="2">
    <location>
        <begin position="151"/>
        <end position="209"/>
    </location>
</feature>
<proteinExistence type="inferred from homology"/>
<evidence type="ECO:0000256" key="1">
    <source>
        <dbReference type="ARBA" id="ARBA00008007"/>
    </source>
</evidence>
<evidence type="ECO:0000313" key="4">
    <source>
        <dbReference type="Proteomes" id="UP000228621"/>
    </source>
</evidence>